<organism evidence="2 3">
    <name type="scientific">Shinella granuli</name>
    <dbReference type="NCBI Taxonomy" id="323621"/>
    <lineage>
        <taxon>Bacteria</taxon>
        <taxon>Pseudomonadati</taxon>
        <taxon>Pseudomonadota</taxon>
        <taxon>Alphaproteobacteria</taxon>
        <taxon>Hyphomicrobiales</taxon>
        <taxon>Rhizobiaceae</taxon>
        <taxon>Shinella</taxon>
    </lineage>
</organism>
<feature type="domain" description="DUF6894" evidence="1">
    <location>
        <begin position="3"/>
        <end position="72"/>
    </location>
</feature>
<reference evidence="2 3" key="1">
    <citation type="submission" date="2019-03" db="EMBL/GenBank/DDBJ databases">
        <title>Genomic Encyclopedia of Type Strains, Phase IV (KMG-IV): sequencing the most valuable type-strain genomes for metagenomic binning, comparative biology and taxonomic classification.</title>
        <authorList>
            <person name="Goeker M."/>
        </authorList>
    </citation>
    <scope>NUCLEOTIDE SEQUENCE [LARGE SCALE GENOMIC DNA]</scope>
    <source>
        <strain evidence="2 3">DSM 18401</strain>
    </source>
</reference>
<proteinExistence type="predicted"/>
<gene>
    <name evidence="2" type="ORF">EV665_109192</name>
</gene>
<dbReference type="EMBL" id="SLVX01000009">
    <property type="protein sequence ID" value="TCN43807.1"/>
    <property type="molecule type" value="Genomic_DNA"/>
</dbReference>
<name>A0A4R2CR36_SHIGR</name>
<sequence>MTRYFFHICSRAERIEDREGADFNTLNAALDDARLAAREILAEDVRKGQVDETRMFEIVDESGRLVARMPFSDAIN</sequence>
<dbReference type="InterPro" id="IPR054189">
    <property type="entry name" value="DUF6894"/>
</dbReference>
<evidence type="ECO:0000313" key="2">
    <source>
        <dbReference type="EMBL" id="TCN43807.1"/>
    </source>
</evidence>
<evidence type="ECO:0000259" key="1">
    <source>
        <dbReference type="Pfam" id="PF21834"/>
    </source>
</evidence>
<keyword evidence="3" id="KW-1185">Reference proteome</keyword>
<dbReference type="RefSeq" id="WP_064333699.1">
    <property type="nucleotide sequence ID" value="NZ_BAABEI010000004.1"/>
</dbReference>
<comment type="caution">
    <text evidence="2">The sequence shown here is derived from an EMBL/GenBank/DDBJ whole genome shotgun (WGS) entry which is preliminary data.</text>
</comment>
<dbReference type="Proteomes" id="UP000295351">
    <property type="component" value="Unassembled WGS sequence"/>
</dbReference>
<dbReference type="Pfam" id="PF21834">
    <property type="entry name" value="DUF6894"/>
    <property type="match status" value="1"/>
</dbReference>
<evidence type="ECO:0000313" key="3">
    <source>
        <dbReference type="Proteomes" id="UP000295351"/>
    </source>
</evidence>
<accession>A0A4R2CR36</accession>
<dbReference type="AlphaFoldDB" id="A0A4R2CR36"/>
<protein>
    <recommendedName>
        <fullName evidence="1">DUF6894 domain-containing protein</fullName>
    </recommendedName>
</protein>